<sequence length="148" mass="15428">MTRRSLLLPATALLLLGGALTLGGCAAVDGLVHKQSTQTFDDSAAFRAEAPVKADWVPDDATAITVRTSTIKDAADAVILLRSASASLPAECVETSRTSAPSWTLDDAPSAYDAKTVFVCGDWSVIPASGGWYGWTPNSDDERNAAQG</sequence>
<dbReference type="GeneID" id="77475557"/>
<feature type="signal peptide" evidence="1">
    <location>
        <begin position="1"/>
        <end position="26"/>
    </location>
</feature>
<reference evidence="3" key="1">
    <citation type="submission" date="2019-09" db="EMBL/GenBank/DDBJ databases">
        <title>Whole genome sequencing of Microbacterium maritypicum.</title>
        <authorList>
            <person name="Lenchi N."/>
        </authorList>
    </citation>
    <scope>NUCLEOTIDE SEQUENCE [LARGE SCALE GENOMIC DNA]</scope>
    <source>
        <strain evidence="3">G1</strain>
    </source>
</reference>
<evidence type="ECO:0000313" key="3">
    <source>
        <dbReference type="Proteomes" id="UP000478836"/>
    </source>
</evidence>
<dbReference type="PROSITE" id="PS51257">
    <property type="entry name" value="PROKAR_LIPOPROTEIN"/>
    <property type="match status" value="1"/>
</dbReference>
<evidence type="ECO:0008006" key="4">
    <source>
        <dbReference type="Google" id="ProtNLM"/>
    </source>
</evidence>
<accession>A0ABQ6V9Q7</accession>
<evidence type="ECO:0000256" key="1">
    <source>
        <dbReference type="SAM" id="SignalP"/>
    </source>
</evidence>
<name>A0ABQ6V9Q7_9MICO</name>
<keyword evidence="1" id="KW-0732">Signal</keyword>
<feature type="chain" id="PRO_5046457747" description="Lipoprotein" evidence="1">
    <location>
        <begin position="27"/>
        <end position="148"/>
    </location>
</feature>
<keyword evidence="3" id="KW-1185">Reference proteome</keyword>
<organism evidence="2 3">
    <name type="scientific">Microbacterium algeriense</name>
    <dbReference type="NCBI Taxonomy" id="2615184"/>
    <lineage>
        <taxon>Bacteria</taxon>
        <taxon>Bacillati</taxon>
        <taxon>Actinomycetota</taxon>
        <taxon>Actinomycetes</taxon>
        <taxon>Micrococcales</taxon>
        <taxon>Microbacteriaceae</taxon>
        <taxon>Microbacterium</taxon>
    </lineage>
</organism>
<dbReference type="Proteomes" id="UP000478836">
    <property type="component" value="Unassembled WGS sequence"/>
</dbReference>
<dbReference type="RefSeq" id="WP_017201798.1">
    <property type="nucleotide sequence ID" value="NZ_CBDRDE010000003.1"/>
</dbReference>
<gene>
    <name evidence="2" type="ORF">F6A08_03810</name>
</gene>
<evidence type="ECO:0000313" key="2">
    <source>
        <dbReference type="EMBL" id="KAB1866943.1"/>
    </source>
</evidence>
<comment type="caution">
    <text evidence="2">The sequence shown here is derived from an EMBL/GenBank/DDBJ whole genome shotgun (WGS) entry which is preliminary data.</text>
</comment>
<protein>
    <recommendedName>
        <fullName evidence="4">Lipoprotein</fullName>
    </recommendedName>
</protein>
<dbReference type="EMBL" id="WAAO01000001">
    <property type="protein sequence ID" value="KAB1866943.1"/>
    <property type="molecule type" value="Genomic_DNA"/>
</dbReference>
<proteinExistence type="predicted"/>